<dbReference type="GO" id="GO:0003746">
    <property type="term" value="F:translation elongation factor activity"/>
    <property type="evidence" value="ECO:0007669"/>
    <property type="project" value="UniProtKB-UniRule"/>
</dbReference>
<evidence type="ECO:0000256" key="8">
    <source>
        <dbReference type="NCBIfam" id="TIGR00038"/>
    </source>
</evidence>
<dbReference type="FunFam" id="2.40.50.140:FF:000009">
    <property type="entry name" value="Elongation factor P"/>
    <property type="match status" value="1"/>
</dbReference>
<evidence type="ECO:0000256" key="3">
    <source>
        <dbReference type="ARBA" id="ARBA00009479"/>
    </source>
</evidence>
<dbReference type="GO" id="GO:0005829">
    <property type="term" value="C:cytosol"/>
    <property type="evidence" value="ECO:0007669"/>
    <property type="project" value="UniProtKB-ARBA"/>
</dbReference>
<dbReference type="InterPro" id="IPR015365">
    <property type="entry name" value="Elong-fact-P_C"/>
</dbReference>
<dbReference type="UniPathway" id="UPA00345"/>
<dbReference type="SUPFAM" id="SSF50249">
    <property type="entry name" value="Nucleic acid-binding proteins"/>
    <property type="match status" value="2"/>
</dbReference>
<feature type="domain" description="Elongation factor P C-terminal" evidence="10">
    <location>
        <begin position="129"/>
        <end position="184"/>
    </location>
</feature>
<dbReference type="FunFam" id="2.30.30.30:FF:000003">
    <property type="entry name" value="Elongation factor P"/>
    <property type="match status" value="1"/>
</dbReference>
<dbReference type="HAMAP" id="MF_00141">
    <property type="entry name" value="EF_P"/>
    <property type="match status" value="1"/>
</dbReference>
<dbReference type="SMART" id="SM00841">
    <property type="entry name" value="Elong-fact-P_C"/>
    <property type="match status" value="1"/>
</dbReference>
<dbReference type="EMBL" id="DTHV01000147">
    <property type="protein sequence ID" value="HGW60726.1"/>
    <property type="molecule type" value="Genomic_DNA"/>
</dbReference>
<dbReference type="InterPro" id="IPR008991">
    <property type="entry name" value="Translation_prot_SH3-like_sf"/>
</dbReference>
<dbReference type="CDD" id="cd04470">
    <property type="entry name" value="S1_EF-P_repeat_1"/>
    <property type="match status" value="1"/>
</dbReference>
<evidence type="ECO:0000256" key="9">
    <source>
        <dbReference type="RuleBase" id="RU004389"/>
    </source>
</evidence>
<dbReference type="InterPro" id="IPR012340">
    <property type="entry name" value="NA-bd_OB-fold"/>
</dbReference>
<name>A0A7C4TYC9_9BACT</name>
<evidence type="ECO:0000256" key="5">
    <source>
        <dbReference type="ARBA" id="ARBA00022768"/>
    </source>
</evidence>
<dbReference type="InterPro" id="IPR001059">
    <property type="entry name" value="Transl_elong_P/YeiP_cen"/>
</dbReference>
<dbReference type="InterPro" id="IPR020599">
    <property type="entry name" value="Transl_elong_fac_P/YeiP"/>
</dbReference>
<dbReference type="InterPro" id="IPR013852">
    <property type="entry name" value="Transl_elong_P/YeiP_CS"/>
</dbReference>
<evidence type="ECO:0000313" key="12">
    <source>
        <dbReference type="EMBL" id="HGW60726.1"/>
    </source>
</evidence>
<dbReference type="Pfam" id="PF01132">
    <property type="entry name" value="EFP"/>
    <property type="match status" value="1"/>
</dbReference>
<protein>
    <recommendedName>
        <fullName evidence="7 8">Elongation factor P</fullName>
        <shortName evidence="7">EF-P</shortName>
    </recommendedName>
</protein>
<feature type="domain" description="Translation elongation factor P/YeiP central" evidence="11">
    <location>
        <begin position="67"/>
        <end position="121"/>
    </location>
</feature>
<comment type="function">
    <text evidence="7">Involved in peptide bond synthesis. Stimulates efficient translation and peptide-bond synthesis on native or reconstituted 70S ribosomes in vitro. Probably functions indirectly by altering the affinity of the ribosome for aminoacyl-tRNA, thus increasing their reactivity as acceptors for peptidyl transferase.</text>
</comment>
<accession>A0A7C4TYC9</accession>
<dbReference type="NCBIfam" id="TIGR00038">
    <property type="entry name" value="efp"/>
    <property type="match status" value="1"/>
</dbReference>
<dbReference type="PROSITE" id="PS01275">
    <property type="entry name" value="EFP"/>
    <property type="match status" value="1"/>
</dbReference>
<dbReference type="NCBIfam" id="NF001810">
    <property type="entry name" value="PRK00529.1"/>
    <property type="match status" value="1"/>
</dbReference>
<gene>
    <name evidence="7 12" type="primary">efp</name>
    <name evidence="12" type="ORF">ENV82_04785</name>
</gene>
<dbReference type="Gene3D" id="2.40.50.140">
    <property type="entry name" value="Nucleic acid-binding proteins"/>
    <property type="match status" value="2"/>
</dbReference>
<dbReference type="SMART" id="SM01185">
    <property type="entry name" value="EFP"/>
    <property type="match status" value="1"/>
</dbReference>
<keyword evidence="6 7" id="KW-0648">Protein biosynthesis</keyword>
<dbReference type="GO" id="GO:0043043">
    <property type="term" value="P:peptide biosynthetic process"/>
    <property type="evidence" value="ECO:0007669"/>
    <property type="project" value="InterPro"/>
</dbReference>
<evidence type="ECO:0000256" key="6">
    <source>
        <dbReference type="ARBA" id="ARBA00022917"/>
    </source>
</evidence>
<keyword evidence="4 7" id="KW-0963">Cytoplasm</keyword>
<dbReference type="Pfam" id="PF08207">
    <property type="entry name" value="EFP_N"/>
    <property type="match status" value="1"/>
</dbReference>
<dbReference type="PANTHER" id="PTHR30053">
    <property type="entry name" value="ELONGATION FACTOR P"/>
    <property type="match status" value="1"/>
</dbReference>
<comment type="similarity">
    <text evidence="3 7 9">Belongs to the elongation factor P family.</text>
</comment>
<dbReference type="PIRSF" id="PIRSF005901">
    <property type="entry name" value="EF-P"/>
    <property type="match status" value="1"/>
</dbReference>
<evidence type="ECO:0000256" key="7">
    <source>
        <dbReference type="HAMAP-Rule" id="MF_00141"/>
    </source>
</evidence>
<evidence type="ECO:0000259" key="11">
    <source>
        <dbReference type="SMART" id="SM01185"/>
    </source>
</evidence>
<dbReference type="SUPFAM" id="SSF50104">
    <property type="entry name" value="Translation proteins SH3-like domain"/>
    <property type="match status" value="1"/>
</dbReference>
<keyword evidence="5 7" id="KW-0251">Elongation factor</keyword>
<dbReference type="CDD" id="cd05794">
    <property type="entry name" value="S1_EF-P_repeat_2"/>
    <property type="match status" value="1"/>
</dbReference>
<proteinExistence type="inferred from homology"/>
<dbReference type="InterPro" id="IPR014722">
    <property type="entry name" value="Rib_uL2_dom2"/>
</dbReference>
<dbReference type="InterPro" id="IPR013185">
    <property type="entry name" value="Transl_elong_KOW-like"/>
</dbReference>
<dbReference type="InterPro" id="IPR011768">
    <property type="entry name" value="Transl_elongation_fac_P"/>
</dbReference>
<evidence type="ECO:0000259" key="10">
    <source>
        <dbReference type="SMART" id="SM00841"/>
    </source>
</evidence>
<evidence type="ECO:0000256" key="1">
    <source>
        <dbReference type="ARBA" id="ARBA00004496"/>
    </source>
</evidence>
<dbReference type="PANTHER" id="PTHR30053:SF12">
    <property type="entry name" value="ELONGATION FACTOR P (EF-P) FAMILY PROTEIN"/>
    <property type="match status" value="1"/>
</dbReference>
<dbReference type="AlphaFoldDB" id="A0A7C4TYC9"/>
<organism evidence="12">
    <name type="scientific">Caldisericum exile</name>
    <dbReference type="NCBI Taxonomy" id="693075"/>
    <lineage>
        <taxon>Bacteria</taxon>
        <taxon>Pseudomonadati</taxon>
        <taxon>Caldisericota/Cryosericota group</taxon>
        <taxon>Caldisericota</taxon>
        <taxon>Caldisericia</taxon>
        <taxon>Caldisericales</taxon>
        <taxon>Caldisericaceae</taxon>
        <taxon>Caldisericum</taxon>
    </lineage>
</organism>
<sequence>MISANELRNGITFELDGELFVVISYQHIKPGKGSPFVRVKVKSLESGNVIERTFRPEEKFKKAFLERKPMQYLYKEGNNYVFMDLETYEQFYLSEEDAGDNSNFLKENLEIQVVFYKNKPVSVELPNFVELQVIETEPGVKGDTATSAMKPAVLETGYKLQVPLFVNVGDVIKVDTRTGEYLERVNK</sequence>
<dbReference type="Pfam" id="PF09285">
    <property type="entry name" value="Elong-fact-P_C"/>
    <property type="match status" value="1"/>
</dbReference>
<reference evidence="12" key="1">
    <citation type="journal article" date="2020" name="mSystems">
        <title>Genome- and Community-Level Interaction Insights into Carbon Utilization and Element Cycling Functions of Hydrothermarchaeota in Hydrothermal Sediment.</title>
        <authorList>
            <person name="Zhou Z."/>
            <person name="Liu Y."/>
            <person name="Xu W."/>
            <person name="Pan J."/>
            <person name="Luo Z.H."/>
            <person name="Li M."/>
        </authorList>
    </citation>
    <scope>NUCLEOTIDE SEQUENCE [LARGE SCALE GENOMIC DNA]</scope>
    <source>
        <strain evidence="12">SpSt-794</strain>
    </source>
</reference>
<evidence type="ECO:0000256" key="2">
    <source>
        <dbReference type="ARBA" id="ARBA00004815"/>
    </source>
</evidence>
<comment type="pathway">
    <text evidence="2 7">Protein biosynthesis; polypeptide chain elongation.</text>
</comment>
<comment type="subcellular location">
    <subcellularLocation>
        <location evidence="1 7">Cytoplasm</location>
    </subcellularLocation>
</comment>
<dbReference type="Gene3D" id="2.30.30.30">
    <property type="match status" value="1"/>
</dbReference>
<dbReference type="FunFam" id="2.40.50.140:FF:000004">
    <property type="entry name" value="Elongation factor P"/>
    <property type="match status" value="1"/>
</dbReference>
<evidence type="ECO:0000256" key="4">
    <source>
        <dbReference type="ARBA" id="ARBA00022490"/>
    </source>
</evidence>
<comment type="caution">
    <text evidence="12">The sequence shown here is derived from an EMBL/GenBank/DDBJ whole genome shotgun (WGS) entry which is preliminary data.</text>
</comment>